<feature type="region of interest" description="Disordered" evidence="1">
    <location>
        <begin position="580"/>
        <end position="636"/>
    </location>
</feature>
<proteinExistence type="predicted"/>
<reference evidence="3" key="1">
    <citation type="submission" date="2022-07" db="EMBL/GenBank/DDBJ databases">
        <title>Phylogenomic reconstructions and comparative analyses of Kickxellomycotina fungi.</title>
        <authorList>
            <person name="Reynolds N.K."/>
            <person name="Stajich J.E."/>
            <person name="Barry K."/>
            <person name="Grigoriev I.V."/>
            <person name="Crous P."/>
            <person name="Smith M.E."/>
        </authorList>
    </citation>
    <scope>NUCLEOTIDE SEQUENCE</scope>
    <source>
        <strain evidence="3">RSA 567</strain>
    </source>
</reference>
<name>A0A9W8AXY2_9FUNG</name>
<dbReference type="EMBL" id="JANBQB010000726">
    <property type="protein sequence ID" value="KAJ1973969.1"/>
    <property type="molecule type" value="Genomic_DNA"/>
</dbReference>
<feature type="transmembrane region" description="Helical" evidence="2">
    <location>
        <begin position="47"/>
        <end position="64"/>
    </location>
</feature>
<dbReference type="OrthoDB" id="60033at2759"/>
<evidence type="ECO:0000313" key="4">
    <source>
        <dbReference type="Proteomes" id="UP001151582"/>
    </source>
</evidence>
<accession>A0A9W8AXY2</accession>
<evidence type="ECO:0000256" key="2">
    <source>
        <dbReference type="SAM" id="Phobius"/>
    </source>
</evidence>
<keyword evidence="2" id="KW-0812">Transmembrane</keyword>
<feature type="transmembrane region" description="Helical" evidence="2">
    <location>
        <begin position="441"/>
        <end position="463"/>
    </location>
</feature>
<feature type="compositionally biased region" description="Polar residues" evidence="1">
    <location>
        <begin position="603"/>
        <end position="624"/>
    </location>
</feature>
<protein>
    <recommendedName>
        <fullName evidence="5">Transmembrane protein</fullName>
    </recommendedName>
</protein>
<gene>
    <name evidence="3" type="ORF">H4R34_004900</name>
</gene>
<comment type="caution">
    <text evidence="3">The sequence shown here is derived from an EMBL/GenBank/DDBJ whole genome shotgun (WGS) entry which is preliminary data.</text>
</comment>
<keyword evidence="2" id="KW-1133">Transmembrane helix</keyword>
<feature type="transmembrane region" description="Helical" evidence="2">
    <location>
        <begin position="205"/>
        <end position="225"/>
    </location>
</feature>
<evidence type="ECO:0000256" key="1">
    <source>
        <dbReference type="SAM" id="MobiDB-lite"/>
    </source>
</evidence>
<feature type="non-terminal residue" evidence="3">
    <location>
        <position position="636"/>
    </location>
</feature>
<keyword evidence="4" id="KW-1185">Reference proteome</keyword>
<organism evidence="3 4">
    <name type="scientific">Dimargaris verticillata</name>
    <dbReference type="NCBI Taxonomy" id="2761393"/>
    <lineage>
        <taxon>Eukaryota</taxon>
        <taxon>Fungi</taxon>
        <taxon>Fungi incertae sedis</taxon>
        <taxon>Zoopagomycota</taxon>
        <taxon>Kickxellomycotina</taxon>
        <taxon>Dimargaritomycetes</taxon>
        <taxon>Dimargaritales</taxon>
        <taxon>Dimargaritaceae</taxon>
        <taxon>Dimargaris</taxon>
    </lineage>
</organism>
<dbReference type="AlphaFoldDB" id="A0A9W8AXY2"/>
<keyword evidence="2" id="KW-0472">Membrane</keyword>
<feature type="transmembrane region" description="Helical" evidence="2">
    <location>
        <begin position="120"/>
        <end position="147"/>
    </location>
</feature>
<sequence>MANTKETPAAPPPGSTDRVLWLACHLCQGVFVVNLGLASLAVLQSPCLINLAVAFWWAYGYHQFRTHTKARLSLPVLDHLAESAVGPFLVDLERSWQFPTPNSSSSATANTSTGDVGTAVVTALVVAVIALAATVCSATVYTGWALIQPLVALFLTWAPAPLGLAPRWLSWVTFGMARVLLPGFGLTSTPSGLPLVHWCLPWLHLAPLCSLLLLAALYAIIWFHLAEMQKQSVAPTADPVLISPSHTLPRVSVPQTPSAEAQTLDQLMATVAYSGLLRSSDTLYNMQTQLTPYTLLSINTRSELLAPTSIPLPYAAFSAINSFLRQINYLADYMTLESCFRSIDSPASGQTGRHATLTHWWDHQYTTFDLVDLVQCIGDFHAGIAAEHNVTIVLSHAPRIYAYLPALSPPAAVASDAPESSELANSPFQDLMVSVRAPYDFWYHIISAVTWAAITLITPPSLLEFGFYLTRTVVDPACDPVPAGTETTDPPMRTCVFRWALRFSALGPQNEVQQALIQQLTITDRLLRRLNFEPCQVQWVQALDDLAVDPLVPPPETPQISMLLVSLTLPYYPAPTKATHEMAPIKPSTRGRAKETSPLGIHRSTTARSDATLASPSSKPTSVPGSEPQDLPTASD</sequence>
<evidence type="ECO:0008006" key="5">
    <source>
        <dbReference type="Google" id="ProtNLM"/>
    </source>
</evidence>
<evidence type="ECO:0000313" key="3">
    <source>
        <dbReference type="EMBL" id="KAJ1973969.1"/>
    </source>
</evidence>
<dbReference type="Proteomes" id="UP001151582">
    <property type="component" value="Unassembled WGS sequence"/>
</dbReference>